<dbReference type="InterPro" id="IPR013087">
    <property type="entry name" value="Znf_C2H2_type"/>
</dbReference>
<feature type="domain" description="C2H2-type" evidence="11">
    <location>
        <begin position="374"/>
        <end position="401"/>
    </location>
</feature>
<evidence type="ECO:0000256" key="7">
    <source>
        <dbReference type="ARBA" id="ARBA00023242"/>
    </source>
</evidence>
<evidence type="ECO:0000256" key="1">
    <source>
        <dbReference type="ARBA" id="ARBA00004123"/>
    </source>
</evidence>
<dbReference type="EMBL" id="SKCS01000470">
    <property type="protein sequence ID" value="TNN06298.1"/>
    <property type="molecule type" value="Genomic_DNA"/>
</dbReference>
<dbReference type="SMART" id="SM00355">
    <property type="entry name" value="ZnF_C2H2"/>
    <property type="match status" value="5"/>
</dbReference>
<evidence type="ECO:0000256" key="8">
    <source>
        <dbReference type="ARBA" id="ARBA00037948"/>
    </source>
</evidence>
<keyword evidence="6" id="KW-0238">DNA-binding</keyword>
<comment type="similarity">
    <text evidence="8">Belongs to the snail C2H2-type zinc-finger protein family.</text>
</comment>
<feature type="compositionally biased region" description="Basic and acidic residues" evidence="10">
    <location>
        <begin position="233"/>
        <end position="243"/>
    </location>
</feature>
<dbReference type="Proteomes" id="UP000311919">
    <property type="component" value="Unassembled WGS sequence"/>
</dbReference>
<comment type="caution">
    <text evidence="12">The sequence shown here is derived from an EMBL/GenBank/DDBJ whole genome shotgun (WGS) entry which is preliminary data.</text>
</comment>
<evidence type="ECO:0000256" key="2">
    <source>
        <dbReference type="ARBA" id="ARBA00022723"/>
    </source>
</evidence>
<dbReference type="FunFam" id="3.30.160.60:FF:000043">
    <property type="entry name" value="Scratch family zinc finger 2"/>
    <property type="match status" value="1"/>
</dbReference>
<dbReference type="InterPro" id="IPR036236">
    <property type="entry name" value="Znf_C2H2_sf"/>
</dbReference>
<reference evidence="12 13" key="1">
    <citation type="submission" date="2019-03" db="EMBL/GenBank/DDBJ databases">
        <title>An improved genome assembly of the fluke Schistosoma japonicum.</title>
        <authorList>
            <person name="Hu W."/>
            <person name="Luo F."/>
            <person name="Yin M."/>
            <person name="Mo X."/>
            <person name="Sun C."/>
            <person name="Wu Q."/>
            <person name="Zhu B."/>
            <person name="Xiang M."/>
            <person name="Wang J."/>
            <person name="Wang Y."/>
            <person name="Zhang T."/>
            <person name="Xu B."/>
            <person name="Zheng H."/>
            <person name="Feng Z."/>
        </authorList>
    </citation>
    <scope>NUCLEOTIDE SEQUENCE [LARGE SCALE GENOMIC DNA]</scope>
    <source>
        <strain evidence="12">HuSjv2</strain>
        <tissue evidence="12">Worms</tissue>
    </source>
</reference>
<evidence type="ECO:0000313" key="13">
    <source>
        <dbReference type="Proteomes" id="UP000311919"/>
    </source>
</evidence>
<dbReference type="GO" id="GO:0000978">
    <property type="term" value="F:RNA polymerase II cis-regulatory region sequence-specific DNA binding"/>
    <property type="evidence" value="ECO:0007669"/>
    <property type="project" value="TreeGrafter"/>
</dbReference>
<feature type="region of interest" description="Disordered" evidence="10">
    <location>
        <begin position="208"/>
        <end position="253"/>
    </location>
</feature>
<evidence type="ECO:0000256" key="10">
    <source>
        <dbReference type="SAM" id="MobiDB-lite"/>
    </source>
</evidence>
<dbReference type="FunFam" id="3.30.160.60:FF:000693">
    <property type="entry name" value="Snail family zinc finger 1a"/>
    <property type="match status" value="1"/>
</dbReference>
<name>A0A4Z2CQ60_SCHJA</name>
<dbReference type="PANTHER" id="PTHR23235">
    <property type="entry name" value="KRUEPPEL-LIKE TRANSCRIPTION FACTOR"/>
    <property type="match status" value="1"/>
</dbReference>
<protein>
    <submittedName>
        <fullName evidence="12">Zinc finger protein</fullName>
    </submittedName>
</protein>
<dbReference type="GO" id="GO:0000981">
    <property type="term" value="F:DNA-binding transcription factor activity, RNA polymerase II-specific"/>
    <property type="evidence" value="ECO:0007669"/>
    <property type="project" value="TreeGrafter"/>
</dbReference>
<dbReference type="Gene3D" id="3.30.160.60">
    <property type="entry name" value="Classic Zinc Finger"/>
    <property type="match status" value="3"/>
</dbReference>
<keyword evidence="4 9" id="KW-0863">Zinc-finger</keyword>
<evidence type="ECO:0000256" key="3">
    <source>
        <dbReference type="ARBA" id="ARBA00022737"/>
    </source>
</evidence>
<keyword evidence="3" id="KW-0677">Repeat</keyword>
<keyword evidence="2" id="KW-0479">Metal-binding</keyword>
<accession>A0A4Z2CQ60</accession>
<evidence type="ECO:0000256" key="4">
    <source>
        <dbReference type="ARBA" id="ARBA00022771"/>
    </source>
</evidence>
<evidence type="ECO:0000256" key="6">
    <source>
        <dbReference type="ARBA" id="ARBA00023125"/>
    </source>
</evidence>
<dbReference type="PANTHER" id="PTHR23235:SF176">
    <property type="entry name" value="C2H2-TYPE DOMAIN-CONTAINING PROTEIN"/>
    <property type="match status" value="1"/>
</dbReference>
<dbReference type="GO" id="GO:0005634">
    <property type="term" value="C:nucleus"/>
    <property type="evidence" value="ECO:0007669"/>
    <property type="project" value="UniProtKB-SubCell"/>
</dbReference>
<dbReference type="STRING" id="6182.A0A4Z2CQ60"/>
<dbReference type="PROSITE" id="PS00028">
    <property type="entry name" value="ZINC_FINGER_C2H2_1"/>
    <property type="match status" value="3"/>
</dbReference>
<evidence type="ECO:0000259" key="11">
    <source>
        <dbReference type="PROSITE" id="PS50157"/>
    </source>
</evidence>
<dbReference type="FunFam" id="3.30.160.60:FF:000207">
    <property type="entry name" value="zinc finger protein SNAI2"/>
    <property type="match status" value="1"/>
</dbReference>
<evidence type="ECO:0000313" key="12">
    <source>
        <dbReference type="EMBL" id="TNN06298.1"/>
    </source>
</evidence>
<comment type="subcellular location">
    <subcellularLocation>
        <location evidence="1">Nucleus</location>
    </subcellularLocation>
</comment>
<dbReference type="PROSITE" id="PS50157">
    <property type="entry name" value="ZINC_FINGER_C2H2_2"/>
    <property type="match status" value="5"/>
</dbReference>
<dbReference type="OrthoDB" id="5428132at2759"/>
<dbReference type="GO" id="GO:0008270">
    <property type="term" value="F:zinc ion binding"/>
    <property type="evidence" value="ECO:0007669"/>
    <property type="project" value="UniProtKB-KW"/>
</dbReference>
<dbReference type="SUPFAM" id="SSF57667">
    <property type="entry name" value="beta-beta-alpha zinc fingers"/>
    <property type="match status" value="3"/>
</dbReference>
<feature type="domain" description="C2H2-type" evidence="11">
    <location>
        <begin position="320"/>
        <end position="343"/>
    </location>
</feature>
<dbReference type="Pfam" id="PF00096">
    <property type="entry name" value="zf-C2H2"/>
    <property type="match status" value="4"/>
</dbReference>
<feature type="domain" description="C2H2-type" evidence="11">
    <location>
        <begin position="183"/>
        <end position="211"/>
    </location>
</feature>
<gene>
    <name evidence="12" type="ORF">EWB00_008467</name>
</gene>
<evidence type="ECO:0000256" key="5">
    <source>
        <dbReference type="ARBA" id="ARBA00022833"/>
    </source>
</evidence>
<keyword evidence="13" id="KW-1185">Reference proteome</keyword>
<feature type="domain" description="C2H2-type" evidence="11">
    <location>
        <begin position="346"/>
        <end position="373"/>
    </location>
</feature>
<evidence type="ECO:0000256" key="9">
    <source>
        <dbReference type="PROSITE-ProRule" id="PRU00042"/>
    </source>
</evidence>
<feature type="compositionally biased region" description="Low complexity" evidence="10">
    <location>
        <begin position="216"/>
        <end position="231"/>
    </location>
</feature>
<feature type="domain" description="C2H2-type" evidence="11">
    <location>
        <begin position="402"/>
        <end position="432"/>
    </location>
</feature>
<keyword evidence="5" id="KW-0862">Zinc</keyword>
<proteinExistence type="inferred from homology"/>
<keyword evidence="7" id="KW-0539">Nucleus</keyword>
<dbReference type="AlphaFoldDB" id="A0A4Z2CQ60"/>
<sequence>MSTQETVPVNSSVKPIDLSVPSTDENLRGNIHQYETINTMTVDQSLTKINELSSVNPHLNYCYHSKNISSILNTLNNILSMTVPHTESMNQSSTSNFTSSQCNYSTNSTIYSKEDSINSKNSVVNDIQADTFDTSTSRIKKSKFSILELINTSKDVADSFVPDHGTRISGTKKTVAISKNRRFQCQLCNHTSSTQSNLLKHANSVHTTQCSQQSNSPGVPLTSSSPSLSSSMHVRESKTDVVHGSENSTPNQNLCDKNKLRNCLSHTVGNSSIGLSVIPPISNSSRNDYISGHSNQVNSLITGGATTIASLPNHHYGHPYFCHLCNKVYYSMSALKMHVRTHTLPCKCNLCGKAFSRMWLLNGHLRTHTGEKPFACIICTRAFADRSNLRAHMQTHSEVKRYQCIHCDRTFSRMGLLTKHQTTSCLQQIKKSAKSRNISKTTNEYIIDNKFIPESKKLRNTY</sequence>
<organism evidence="12 13">
    <name type="scientific">Schistosoma japonicum</name>
    <name type="common">Blood fluke</name>
    <dbReference type="NCBI Taxonomy" id="6182"/>
    <lineage>
        <taxon>Eukaryota</taxon>
        <taxon>Metazoa</taxon>
        <taxon>Spiralia</taxon>
        <taxon>Lophotrochozoa</taxon>
        <taxon>Platyhelminthes</taxon>
        <taxon>Trematoda</taxon>
        <taxon>Digenea</taxon>
        <taxon>Strigeidida</taxon>
        <taxon>Schistosomatoidea</taxon>
        <taxon>Schistosomatidae</taxon>
        <taxon>Schistosoma</taxon>
    </lineage>
</organism>